<name>A0A8C6PP78_NOTFU</name>
<dbReference type="Pfam" id="PF15831">
    <property type="entry name" value="SMIM5_18_22"/>
    <property type="match status" value="1"/>
</dbReference>
<evidence type="ECO:0000256" key="4">
    <source>
        <dbReference type="ARBA" id="ARBA00023136"/>
    </source>
</evidence>
<keyword evidence="6" id="KW-1185">Reference proteome</keyword>
<reference evidence="5" key="1">
    <citation type="submission" date="2014-08" db="EMBL/GenBank/DDBJ databases">
        <authorList>
            <person name="Senf B."/>
            <person name="Petzold A."/>
            <person name="Downie B.R."/>
            <person name="Koch P."/>
            <person name="Platzer M."/>
        </authorList>
    </citation>
    <scope>NUCLEOTIDE SEQUENCE [LARGE SCALE GENOMIC DNA]</scope>
    <source>
        <strain evidence="5">GRZ</strain>
    </source>
</reference>
<evidence type="ECO:0000313" key="6">
    <source>
        <dbReference type="Proteomes" id="UP000694548"/>
    </source>
</evidence>
<dbReference type="Ensembl" id="ENSNFUT00015049010.1">
    <property type="protein sequence ID" value="ENSNFUP00015046960.1"/>
    <property type="gene ID" value="ENSNFUG00015022211.1"/>
</dbReference>
<evidence type="ECO:0000256" key="3">
    <source>
        <dbReference type="ARBA" id="ARBA00022989"/>
    </source>
</evidence>
<dbReference type="InterPro" id="IPR031671">
    <property type="entry name" value="SMIM5/18/22"/>
</dbReference>
<organism evidence="5 6">
    <name type="scientific">Nothobranchius furzeri</name>
    <name type="common">Turquoise killifish</name>
    <dbReference type="NCBI Taxonomy" id="105023"/>
    <lineage>
        <taxon>Eukaryota</taxon>
        <taxon>Metazoa</taxon>
        <taxon>Chordata</taxon>
        <taxon>Craniata</taxon>
        <taxon>Vertebrata</taxon>
        <taxon>Euteleostomi</taxon>
        <taxon>Actinopterygii</taxon>
        <taxon>Neopterygii</taxon>
        <taxon>Teleostei</taxon>
        <taxon>Neoteleostei</taxon>
        <taxon>Acanthomorphata</taxon>
        <taxon>Ovalentaria</taxon>
        <taxon>Atherinomorphae</taxon>
        <taxon>Cyprinodontiformes</taxon>
        <taxon>Nothobranchiidae</taxon>
        <taxon>Nothobranchius</taxon>
    </lineage>
</organism>
<comment type="subcellular location">
    <subcellularLocation>
        <location evidence="1">Membrane</location>
        <topology evidence="1">Single-pass membrane protein</topology>
    </subcellularLocation>
</comment>
<keyword evidence="2" id="KW-0812">Transmembrane</keyword>
<accession>A0A8C6PP78</accession>
<sequence>LAATTLAPLESVFVYVWIKLQGLPQASPLEQGAFAVVILFVGEFCLNPLQAGVADLQQLKPTYLATPQTCFMSIF</sequence>
<dbReference type="GO" id="GO:0016020">
    <property type="term" value="C:membrane"/>
    <property type="evidence" value="ECO:0007669"/>
    <property type="project" value="UniProtKB-SubCell"/>
</dbReference>
<keyword evidence="3" id="KW-1133">Transmembrane helix</keyword>
<reference evidence="5" key="2">
    <citation type="submission" date="2025-08" db="UniProtKB">
        <authorList>
            <consortium name="Ensembl"/>
        </authorList>
    </citation>
    <scope>IDENTIFICATION</scope>
</reference>
<dbReference type="Proteomes" id="UP000694548">
    <property type="component" value="Chromosome sgr12"/>
</dbReference>
<evidence type="ECO:0000256" key="2">
    <source>
        <dbReference type="ARBA" id="ARBA00022692"/>
    </source>
</evidence>
<dbReference type="AlphaFoldDB" id="A0A8C6PP78"/>
<evidence type="ECO:0000313" key="5">
    <source>
        <dbReference type="Ensembl" id="ENSNFUP00015046960.1"/>
    </source>
</evidence>
<reference evidence="5" key="3">
    <citation type="submission" date="2025-09" db="UniProtKB">
        <authorList>
            <consortium name="Ensembl"/>
        </authorList>
    </citation>
    <scope>IDENTIFICATION</scope>
</reference>
<keyword evidence="4" id="KW-0472">Membrane</keyword>
<protein>
    <submittedName>
        <fullName evidence="5">Uncharacterized protein</fullName>
    </submittedName>
</protein>
<evidence type="ECO:0000256" key="1">
    <source>
        <dbReference type="ARBA" id="ARBA00004167"/>
    </source>
</evidence>
<proteinExistence type="predicted"/>